<dbReference type="InterPro" id="IPR022496">
    <property type="entry name" value="T6A_TsaB"/>
</dbReference>
<dbReference type="Gene3D" id="3.30.420.40">
    <property type="match status" value="2"/>
</dbReference>
<evidence type="ECO:0000313" key="3">
    <source>
        <dbReference type="Proteomes" id="UP000196368"/>
    </source>
</evidence>
<evidence type="ECO:0000313" key="2">
    <source>
        <dbReference type="EMBL" id="OUO57325.1"/>
    </source>
</evidence>
<dbReference type="GO" id="GO:0002949">
    <property type="term" value="P:tRNA threonylcarbamoyladenosine modification"/>
    <property type="evidence" value="ECO:0007669"/>
    <property type="project" value="InterPro"/>
</dbReference>
<dbReference type="Proteomes" id="UP000196368">
    <property type="component" value="Unassembled WGS sequence"/>
</dbReference>
<gene>
    <name evidence="2" type="ORF">B5F75_00680</name>
</gene>
<proteinExistence type="predicted"/>
<dbReference type="OrthoDB" id="9784166at2"/>
<dbReference type="GO" id="GO:0016740">
    <property type="term" value="F:transferase activity"/>
    <property type="evidence" value="ECO:0007669"/>
    <property type="project" value="UniProtKB-KW"/>
</dbReference>
<name>A0A1Y4DEJ9_9BACT</name>
<feature type="domain" description="Gcp-like" evidence="1">
    <location>
        <begin position="40"/>
        <end position="102"/>
    </location>
</feature>
<accession>A0A1Y4DEJ9</accession>
<keyword evidence="3" id="KW-1185">Reference proteome</keyword>
<dbReference type="RefSeq" id="WP_087286419.1">
    <property type="nucleotide sequence ID" value="NZ_NFJD01000001.1"/>
</dbReference>
<evidence type="ECO:0000259" key="1">
    <source>
        <dbReference type="Pfam" id="PF00814"/>
    </source>
</evidence>
<comment type="caution">
    <text evidence="2">The sequence shown here is derived from an EMBL/GenBank/DDBJ whole genome shotgun (WGS) entry which is preliminary data.</text>
</comment>
<dbReference type="Pfam" id="PF00814">
    <property type="entry name" value="TsaD"/>
    <property type="match status" value="1"/>
</dbReference>
<sequence>MQSGKLVTLAMDTSASPLLLTLEKDGKIYTVRRKGVKQEKLLFPALHTLLAKAGASLNDIGRIFLIRGPGRFTGIRISLTFASMMKYLNHTEVRGTTMFEAVRFQTLASRKFQTWQKQHPQGVLAVVLHAFREEYFLQIFDAKNEGPAWLSREELLARLAAYAQPLFIAGSDKDGAGLEGLVGSGYALAEPKACKLQPARLLEMAAEERWTKDALEPLYLKPARFELVKPV</sequence>
<organism evidence="2 3">
    <name type="scientific">Candidatus Avelusimicrobium gallicola</name>
    <dbReference type="NCBI Taxonomy" id="2562704"/>
    <lineage>
        <taxon>Bacteria</taxon>
        <taxon>Pseudomonadati</taxon>
        <taxon>Elusimicrobiota</taxon>
        <taxon>Elusimicrobia</taxon>
        <taxon>Elusimicrobiales</taxon>
        <taxon>Elusimicrobiaceae</taxon>
        <taxon>Candidatus Avelusimicrobium</taxon>
    </lineage>
</organism>
<dbReference type="SUPFAM" id="SSF53067">
    <property type="entry name" value="Actin-like ATPase domain"/>
    <property type="match status" value="1"/>
</dbReference>
<protein>
    <submittedName>
        <fullName evidence="2">tRNA (Adenosine(37)-N6)-threonylcarbamoyltransferase complex dimerization subunit type 1 TsaB</fullName>
    </submittedName>
</protein>
<dbReference type="AlphaFoldDB" id="A0A1Y4DEJ9"/>
<dbReference type="EMBL" id="NFJD01000001">
    <property type="protein sequence ID" value="OUO57325.1"/>
    <property type="molecule type" value="Genomic_DNA"/>
</dbReference>
<dbReference type="InterPro" id="IPR000905">
    <property type="entry name" value="Gcp-like_dom"/>
</dbReference>
<dbReference type="InterPro" id="IPR043129">
    <property type="entry name" value="ATPase_NBD"/>
</dbReference>
<keyword evidence="2" id="KW-0808">Transferase</keyword>
<dbReference type="NCBIfam" id="TIGR03725">
    <property type="entry name" value="T6A_YeaZ"/>
    <property type="match status" value="1"/>
</dbReference>
<reference evidence="3" key="1">
    <citation type="submission" date="2017-04" db="EMBL/GenBank/DDBJ databases">
        <title>Function of individual gut microbiota members based on whole genome sequencing of pure cultures obtained from chicken caecum.</title>
        <authorList>
            <person name="Medvecky M."/>
            <person name="Cejkova D."/>
            <person name="Polansky O."/>
            <person name="Karasova D."/>
            <person name="Kubasova T."/>
            <person name="Cizek A."/>
            <person name="Rychlik I."/>
        </authorList>
    </citation>
    <scope>NUCLEOTIDE SEQUENCE [LARGE SCALE GENOMIC DNA]</scope>
    <source>
        <strain evidence="3">An273</strain>
    </source>
</reference>